<feature type="region of interest" description="Disordered" evidence="2">
    <location>
        <begin position="422"/>
        <end position="505"/>
    </location>
</feature>
<organism evidence="5 6">
    <name type="scientific">Vreelandella venusta</name>
    <dbReference type="NCBI Taxonomy" id="44935"/>
    <lineage>
        <taxon>Bacteria</taxon>
        <taxon>Pseudomonadati</taxon>
        <taxon>Pseudomonadota</taxon>
        <taxon>Gammaproteobacteria</taxon>
        <taxon>Oceanospirillales</taxon>
        <taxon>Halomonadaceae</taxon>
        <taxon>Vreelandella</taxon>
    </lineage>
</organism>
<dbReference type="Pfam" id="PF01476">
    <property type="entry name" value="LysM"/>
    <property type="match status" value="1"/>
</dbReference>
<keyword evidence="6" id="KW-1185">Reference proteome</keyword>
<dbReference type="Proteomes" id="UP001318401">
    <property type="component" value="Unassembled WGS sequence"/>
</dbReference>
<gene>
    <name evidence="5" type="ORF">DDR56_16645</name>
</gene>
<keyword evidence="1" id="KW-0175">Coiled coil</keyword>
<name>A0ABX2BFT6_9GAMM</name>
<dbReference type="InterPro" id="IPR020012">
    <property type="entry name" value="LysM_FimV"/>
</dbReference>
<dbReference type="CDD" id="cd00118">
    <property type="entry name" value="LysM"/>
    <property type="match status" value="1"/>
</dbReference>
<dbReference type="Gene3D" id="3.10.350.10">
    <property type="entry name" value="LysM domain"/>
    <property type="match status" value="1"/>
</dbReference>
<evidence type="ECO:0000313" key="5">
    <source>
        <dbReference type="EMBL" id="NPT32181.1"/>
    </source>
</evidence>
<evidence type="ECO:0000256" key="1">
    <source>
        <dbReference type="SAM" id="Coils"/>
    </source>
</evidence>
<sequence>MRKQLTGMLGLSLSAISPLAVALGLGQATVNSPLDAPLEATVPLQESEGFALSDLRVDLANESAFRALGLEWTSLTASISVQVQERPAGHRLLLRSSQAVHEPWLDLLLTISSPEGRQTRALTLLFDPPDYALDSPVDATGSAESPSRESASVLSAARDASRDIAYVASGDTLWSVAARVKPADVTIQQMMMALLAANPAAFPTGNIDELRAGQTLNIPTRQQITSRTSSNAAQAIQAVRSPVGRQVESQEKPEGLSGSSVEQVVEPARQSDDQGAALSLQKTGVVAIEKELAEQLLEGQDRLLAVLDEREEMHDQLAVLRQEVASLTQALSASQRELQQAQELSDMLAGSAALMANSRPANEVPSLNRSQSASATIVERMAAYQWPLASSALALLLGALVWSRRRRERQWEDVAPISSAYNADTMPTATPPPTTFSPTTFSPTTFSTTTPSSSIEPPTRGSPTADTVPANSEPGPVVEAERQETSSPPGVGRNQYGGKSVEERWEVEEVAFEPRRRDNGAP</sequence>
<evidence type="ECO:0000256" key="3">
    <source>
        <dbReference type="SAM" id="SignalP"/>
    </source>
</evidence>
<reference evidence="5 6" key="1">
    <citation type="submission" date="2018-04" db="EMBL/GenBank/DDBJ databases">
        <authorList>
            <person name="Li G."/>
            <person name="Du W."/>
            <person name="Bai Y."/>
        </authorList>
    </citation>
    <scope>NUCLEOTIDE SEQUENCE [LARGE SCALE GENOMIC DNA]</scope>
    <source>
        <strain evidence="5 6">YYYZ-3</strain>
    </source>
</reference>
<evidence type="ECO:0000313" key="6">
    <source>
        <dbReference type="Proteomes" id="UP001318401"/>
    </source>
</evidence>
<feature type="coiled-coil region" evidence="1">
    <location>
        <begin position="303"/>
        <end position="344"/>
    </location>
</feature>
<evidence type="ECO:0000256" key="2">
    <source>
        <dbReference type="SAM" id="MobiDB-lite"/>
    </source>
</evidence>
<dbReference type="NCBIfam" id="TIGR03505">
    <property type="entry name" value="FimV_core"/>
    <property type="match status" value="1"/>
</dbReference>
<feature type="compositionally biased region" description="Low complexity" evidence="2">
    <location>
        <begin position="436"/>
        <end position="459"/>
    </location>
</feature>
<dbReference type="PROSITE" id="PS51782">
    <property type="entry name" value="LYSM"/>
    <property type="match status" value="1"/>
</dbReference>
<keyword evidence="3" id="KW-0732">Signal</keyword>
<dbReference type="EMBL" id="QDKN01000008">
    <property type="protein sequence ID" value="NPT32181.1"/>
    <property type="molecule type" value="Genomic_DNA"/>
</dbReference>
<protein>
    <recommendedName>
        <fullName evidence="4">LysM domain-containing protein</fullName>
    </recommendedName>
</protein>
<evidence type="ECO:0000259" key="4">
    <source>
        <dbReference type="PROSITE" id="PS51782"/>
    </source>
</evidence>
<feature type="region of interest" description="Disordered" evidence="2">
    <location>
        <begin position="239"/>
        <end position="275"/>
    </location>
</feature>
<accession>A0ABX2BFT6</accession>
<feature type="domain" description="LysM" evidence="4">
    <location>
        <begin position="163"/>
        <end position="218"/>
    </location>
</feature>
<dbReference type="InterPro" id="IPR036779">
    <property type="entry name" value="LysM_dom_sf"/>
</dbReference>
<dbReference type="InterPro" id="IPR018392">
    <property type="entry name" value="LysM"/>
</dbReference>
<dbReference type="Pfam" id="PF25800">
    <property type="entry name" value="FimV_N"/>
    <property type="match status" value="1"/>
</dbReference>
<proteinExistence type="predicted"/>
<dbReference type="InterPro" id="IPR057840">
    <property type="entry name" value="FimV_N"/>
</dbReference>
<comment type="caution">
    <text evidence="5">The sequence shown here is derived from an EMBL/GenBank/DDBJ whole genome shotgun (WGS) entry which is preliminary data.</text>
</comment>
<feature type="chain" id="PRO_5047426088" description="LysM domain-containing protein" evidence="3">
    <location>
        <begin position="23"/>
        <end position="522"/>
    </location>
</feature>
<feature type="signal peptide" evidence="3">
    <location>
        <begin position="1"/>
        <end position="22"/>
    </location>
</feature>
<dbReference type="RefSeq" id="WP_125747422.1">
    <property type="nucleotide sequence ID" value="NZ_CP034367.1"/>
</dbReference>